<protein>
    <submittedName>
        <fullName evidence="2">Lycopene cyclase</fullName>
    </submittedName>
</protein>
<evidence type="ECO:0000256" key="1">
    <source>
        <dbReference type="ARBA" id="ARBA00006599"/>
    </source>
</evidence>
<keyword evidence="3" id="KW-1185">Reference proteome</keyword>
<dbReference type="AlphaFoldDB" id="A0A2P7QGN2"/>
<name>A0A2P7QGN2_9SPHN</name>
<reference evidence="2 3" key="1">
    <citation type="submission" date="2018-03" db="EMBL/GenBank/DDBJ databases">
        <title>The draft genome of Sphingosinicella sp. GL-C-18.</title>
        <authorList>
            <person name="Liu L."/>
            <person name="Li L."/>
            <person name="Liang L."/>
            <person name="Zhang X."/>
            <person name="Wang T."/>
        </authorList>
    </citation>
    <scope>NUCLEOTIDE SEQUENCE [LARGE SCALE GENOMIC DNA]</scope>
    <source>
        <strain evidence="2 3">GL-C-18</strain>
    </source>
</reference>
<dbReference type="InterPro" id="IPR008461">
    <property type="entry name" value="CrtY"/>
</dbReference>
<comment type="similarity">
    <text evidence="1">Belongs to the lycopene cyclase family.</text>
</comment>
<dbReference type="GO" id="GO:0016117">
    <property type="term" value="P:carotenoid biosynthetic process"/>
    <property type="evidence" value="ECO:0007669"/>
    <property type="project" value="InterPro"/>
</dbReference>
<comment type="caution">
    <text evidence="2">The sequence shown here is derived from an EMBL/GenBank/DDBJ whole genome shotgun (WGS) entry which is preliminary data.</text>
</comment>
<dbReference type="PROSITE" id="PS51257">
    <property type="entry name" value="PROKAR_LIPOPROTEIN"/>
    <property type="match status" value="1"/>
</dbReference>
<dbReference type="Pfam" id="PF05834">
    <property type="entry name" value="Lycopene_cycl"/>
    <property type="match status" value="1"/>
</dbReference>
<gene>
    <name evidence="2" type="primary">crtY</name>
    <name evidence="2" type="ORF">C7I55_23325</name>
</gene>
<dbReference type="NCBIfam" id="TIGR01789">
    <property type="entry name" value="lycopene_cycl"/>
    <property type="match status" value="1"/>
</dbReference>
<dbReference type="NCBIfam" id="TIGR01790">
    <property type="entry name" value="carotene-cycl"/>
    <property type="match status" value="1"/>
</dbReference>
<evidence type="ECO:0000313" key="3">
    <source>
        <dbReference type="Proteomes" id="UP000241167"/>
    </source>
</evidence>
<dbReference type="GO" id="GO:0045436">
    <property type="term" value="F:lycopene beta cyclase activity"/>
    <property type="evidence" value="ECO:0007669"/>
    <property type="project" value="InterPro"/>
</dbReference>
<dbReference type="Proteomes" id="UP000241167">
    <property type="component" value="Unassembled WGS sequence"/>
</dbReference>
<dbReference type="Gene3D" id="3.50.50.60">
    <property type="entry name" value="FAD/NAD(P)-binding domain"/>
    <property type="match status" value="1"/>
</dbReference>
<dbReference type="GO" id="GO:0016705">
    <property type="term" value="F:oxidoreductase activity, acting on paired donors, with incorporation or reduction of molecular oxygen"/>
    <property type="evidence" value="ECO:0007669"/>
    <property type="project" value="InterPro"/>
</dbReference>
<accession>A0A2P7QGN2</accession>
<dbReference type="OrthoDB" id="5793379at2"/>
<dbReference type="InterPro" id="IPR010108">
    <property type="entry name" value="Lycopene_cyclase_b/e"/>
</dbReference>
<proteinExistence type="inferred from homology"/>
<dbReference type="EMBL" id="PXYI01000010">
    <property type="protein sequence ID" value="PSJ37148.1"/>
    <property type="molecule type" value="Genomic_DNA"/>
</dbReference>
<dbReference type="RefSeq" id="WP_106515590.1">
    <property type="nucleotide sequence ID" value="NZ_PXYI01000010.1"/>
</dbReference>
<evidence type="ECO:0000313" key="2">
    <source>
        <dbReference type="EMBL" id="PSJ37148.1"/>
    </source>
</evidence>
<dbReference type="InterPro" id="IPR036188">
    <property type="entry name" value="FAD/NAD-bd_sf"/>
</dbReference>
<sequence length="386" mass="42543">MAAPRLIIAGGGLSGCLAALSLARTRPDVDFLLLEGADRFGGNHTWSYFDADLEAAARPIVEPLRAAHWDSHEIRFPRRRRILSTGYNSVSAERLDSAMRAGVPARSFRLGARIEAVAPDAVTLAGGARIEADGVIDARGPTDFSALDLGWQYFLGRELRFTRPHGLGRPIIMDATVDQQDGYRFVYCLPFSATEMLVEDTYYRLTPEFDVAVLGARIDAYVEAYGWGASTLVREEHGVLPVAMGGDVEALWAGASVAQLGLRGGFFHPTTGYSLPDAARNALLLAEQQDFGSAALRHLFHGEARRVWRERGFYRLLNRMLFRAAPGPERYRVLEHFYRLAEPVVERFYAGRTTVVDKARILSGRPPVRIGRAISALANKEGQPTA</sequence>
<organism evidence="2 3">
    <name type="scientific">Allosphingosinicella deserti</name>
    <dbReference type="NCBI Taxonomy" id="2116704"/>
    <lineage>
        <taxon>Bacteria</taxon>
        <taxon>Pseudomonadati</taxon>
        <taxon>Pseudomonadota</taxon>
        <taxon>Alphaproteobacteria</taxon>
        <taxon>Sphingomonadales</taxon>
        <taxon>Sphingomonadaceae</taxon>
        <taxon>Allosphingosinicella</taxon>
    </lineage>
</organism>
<dbReference type="SUPFAM" id="SSF51905">
    <property type="entry name" value="FAD/NAD(P)-binding domain"/>
    <property type="match status" value="1"/>
</dbReference>